<reference evidence="1" key="1">
    <citation type="journal article" date="2014" name="Front. Microbiol.">
        <title>High frequency of phylogenetically diverse reductive dehalogenase-homologous genes in deep subseafloor sedimentary metagenomes.</title>
        <authorList>
            <person name="Kawai M."/>
            <person name="Futagami T."/>
            <person name="Toyoda A."/>
            <person name="Takaki Y."/>
            <person name="Nishi S."/>
            <person name="Hori S."/>
            <person name="Arai W."/>
            <person name="Tsubouchi T."/>
            <person name="Morono Y."/>
            <person name="Uchiyama I."/>
            <person name="Ito T."/>
            <person name="Fujiyama A."/>
            <person name="Inagaki F."/>
            <person name="Takami H."/>
        </authorList>
    </citation>
    <scope>NUCLEOTIDE SEQUENCE</scope>
    <source>
        <strain evidence="1">Expedition CK06-06</strain>
    </source>
</reference>
<proteinExistence type="predicted"/>
<comment type="caution">
    <text evidence="1">The sequence shown here is derived from an EMBL/GenBank/DDBJ whole genome shotgun (WGS) entry which is preliminary data.</text>
</comment>
<organism evidence="1">
    <name type="scientific">marine sediment metagenome</name>
    <dbReference type="NCBI Taxonomy" id="412755"/>
    <lineage>
        <taxon>unclassified sequences</taxon>
        <taxon>metagenomes</taxon>
        <taxon>ecological metagenomes</taxon>
    </lineage>
</organism>
<protein>
    <submittedName>
        <fullName evidence="1">Uncharacterized protein</fullName>
    </submittedName>
</protein>
<dbReference type="EMBL" id="BARW01011871">
    <property type="protein sequence ID" value="GAI77697.1"/>
    <property type="molecule type" value="Genomic_DNA"/>
</dbReference>
<accession>X1RAA0</accession>
<sequence>MGRKKKWRTDGDRARACQLRGEINPNTEKPWTDKQIMERFGYFDSDNEENRDKHIAKKADIAKRKKTKKSTNLDTEITIDGDLIENMLVDEYLLSDGSPSKDLRQHMMDFWKTKHKVPDDTGADETIDLSELIEYSKSKYPIEKPNDILPKDRV</sequence>
<dbReference type="AlphaFoldDB" id="X1RAA0"/>
<name>X1RAA0_9ZZZZ</name>
<evidence type="ECO:0000313" key="1">
    <source>
        <dbReference type="EMBL" id="GAI77697.1"/>
    </source>
</evidence>
<gene>
    <name evidence="1" type="ORF">S12H4_22670</name>
</gene>